<dbReference type="EMBL" id="OY731399">
    <property type="protein sequence ID" value="CAJ1931893.1"/>
    <property type="molecule type" value="Genomic_DNA"/>
</dbReference>
<dbReference type="Proteomes" id="UP001189624">
    <property type="component" value="Chromosome 2"/>
</dbReference>
<evidence type="ECO:0000313" key="1">
    <source>
        <dbReference type="EMBL" id="CAJ1931893.1"/>
    </source>
</evidence>
<accession>A0AA86RVH0</accession>
<evidence type="ECO:0000313" key="2">
    <source>
        <dbReference type="Proteomes" id="UP001189624"/>
    </source>
</evidence>
<name>A0AA86RVH0_9FABA</name>
<keyword evidence="2" id="KW-1185">Reference proteome</keyword>
<reference evidence="1" key="1">
    <citation type="submission" date="2023-10" db="EMBL/GenBank/DDBJ databases">
        <authorList>
            <person name="Domelevo Entfellner J.-B."/>
        </authorList>
    </citation>
    <scope>NUCLEOTIDE SEQUENCE</scope>
</reference>
<protein>
    <recommendedName>
        <fullName evidence="3">Pentatricopeptide repeat-containing protein</fullName>
    </recommendedName>
</protein>
<dbReference type="AlphaFoldDB" id="A0AA86RVH0"/>
<evidence type="ECO:0008006" key="3">
    <source>
        <dbReference type="Google" id="ProtNLM"/>
    </source>
</evidence>
<sequence>MACKKRSGGSNILKGVDEIVDVLSYALDLGIKVVDTLNSTFGLVQCCFMECLLSCYVQSELRGEAVNLFKEMVRSLGRMLYGLMLEMGLDLDYYCRFCVLRDRNELTLMLLDDMKISGNSPNMLYITVKCFKGLCCNVLKELDRQLHSSLIKMDAESYLVASVGLIDMYSKCEMMGDAISAYDKEGRYCMYCFKLWLLAVWR</sequence>
<gene>
    <name evidence="1" type="ORF">AYBTSS11_LOCUS5513</name>
</gene>
<organism evidence="1 2">
    <name type="scientific">Sphenostylis stenocarpa</name>
    <dbReference type="NCBI Taxonomy" id="92480"/>
    <lineage>
        <taxon>Eukaryota</taxon>
        <taxon>Viridiplantae</taxon>
        <taxon>Streptophyta</taxon>
        <taxon>Embryophyta</taxon>
        <taxon>Tracheophyta</taxon>
        <taxon>Spermatophyta</taxon>
        <taxon>Magnoliopsida</taxon>
        <taxon>eudicotyledons</taxon>
        <taxon>Gunneridae</taxon>
        <taxon>Pentapetalae</taxon>
        <taxon>rosids</taxon>
        <taxon>fabids</taxon>
        <taxon>Fabales</taxon>
        <taxon>Fabaceae</taxon>
        <taxon>Papilionoideae</taxon>
        <taxon>50 kb inversion clade</taxon>
        <taxon>NPAAA clade</taxon>
        <taxon>indigoferoid/millettioid clade</taxon>
        <taxon>Phaseoleae</taxon>
        <taxon>Sphenostylis</taxon>
    </lineage>
</organism>
<proteinExistence type="predicted"/>
<dbReference type="Gramene" id="rna-AYBTSS11_LOCUS5513">
    <property type="protein sequence ID" value="CAJ1931893.1"/>
    <property type="gene ID" value="gene-AYBTSS11_LOCUS5513"/>
</dbReference>